<feature type="region of interest" description="Disordered" evidence="1">
    <location>
        <begin position="358"/>
        <end position="391"/>
    </location>
</feature>
<accession>A0AAD6YMT7</accession>
<reference evidence="2" key="1">
    <citation type="submission" date="2023-03" db="EMBL/GenBank/DDBJ databases">
        <title>Massive genome expansion in bonnet fungi (Mycena s.s.) driven by repeated elements and novel gene families across ecological guilds.</title>
        <authorList>
            <consortium name="Lawrence Berkeley National Laboratory"/>
            <person name="Harder C.B."/>
            <person name="Miyauchi S."/>
            <person name="Viragh M."/>
            <person name="Kuo A."/>
            <person name="Thoen E."/>
            <person name="Andreopoulos B."/>
            <person name="Lu D."/>
            <person name="Skrede I."/>
            <person name="Drula E."/>
            <person name="Henrissat B."/>
            <person name="Morin E."/>
            <person name="Kohler A."/>
            <person name="Barry K."/>
            <person name="LaButti K."/>
            <person name="Morin E."/>
            <person name="Salamov A."/>
            <person name="Lipzen A."/>
            <person name="Mereny Z."/>
            <person name="Hegedus B."/>
            <person name="Baldrian P."/>
            <person name="Stursova M."/>
            <person name="Weitz H."/>
            <person name="Taylor A."/>
            <person name="Grigoriev I.V."/>
            <person name="Nagy L.G."/>
            <person name="Martin F."/>
            <person name="Kauserud H."/>
        </authorList>
    </citation>
    <scope>NUCLEOTIDE SEQUENCE</scope>
    <source>
        <strain evidence="2">9144</strain>
    </source>
</reference>
<feature type="compositionally biased region" description="Low complexity" evidence="1">
    <location>
        <begin position="366"/>
        <end position="391"/>
    </location>
</feature>
<dbReference type="EMBL" id="JARJCW010000005">
    <property type="protein sequence ID" value="KAJ7224150.1"/>
    <property type="molecule type" value="Genomic_DNA"/>
</dbReference>
<keyword evidence="3" id="KW-1185">Reference proteome</keyword>
<feature type="region of interest" description="Disordered" evidence="1">
    <location>
        <begin position="404"/>
        <end position="441"/>
    </location>
</feature>
<dbReference type="AlphaFoldDB" id="A0AAD6YMT7"/>
<gene>
    <name evidence="2" type="ORF">GGX14DRAFT_648682</name>
</gene>
<feature type="compositionally biased region" description="Polar residues" evidence="1">
    <location>
        <begin position="146"/>
        <end position="161"/>
    </location>
</feature>
<protein>
    <submittedName>
        <fullName evidence="2">Uncharacterized protein</fullName>
    </submittedName>
</protein>
<name>A0AAD6YMT7_9AGAR</name>
<evidence type="ECO:0000256" key="1">
    <source>
        <dbReference type="SAM" id="MobiDB-lite"/>
    </source>
</evidence>
<feature type="compositionally biased region" description="Basic and acidic residues" evidence="1">
    <location>
        <begin position="425"/>
        <end position="437"/>
    </location>
</feature>
<proteinExistence type="predicted"/>
<organism evidence="2 3">
    <name type="scientific">Mycena pura</name>
    <dbReference type="NCBI Taxonomy" id="153505"/>
    <lineage>
        <taxon>Eukaryota</taxon>
        <taxon>Fungi</taxon>
        <taxon>Dikarya</taxon>
        <taxon>Basidiomycota</taxon>
        <taxon>Agaricomycotina</taxon>
        <taxon>Agaricomycetes</taxon>
        <taxon>Agaricomycetidae</taxon>
        <taxon>Agaricales</taxon>
        <taxon>Marasmiineae</taxon>
        <taxon>Mycenaceae</taxon>
        <taxon>Mycena</taxon>
    </lineage>
</organism>
<evidence type="ECO:0000313" key="2">
    <source>
        <dbReference type="EMBL" id="KAJ7224150.1"/>
    </source>
</evidence>
<feature type="region of interest" description="Disordered" evidence="1">
    <location>
        <begin position="1"/>
        <end position="161"/>
    </location>
</feature>
<evidence type="ECO:0000313" key="3">
    <source>
        <dbReference type="Proteomes" id="UP001219525"/>
    </source>
</evidence>
<sequence length="473" mass="51136">MPSFERPPVRKTYLSRNKPSPGDADSASDSESEQDTAMPDAKPPSKASATGKGKEPASLTPAPASPGRVPKKVNVPLPGPSPRSATAKAATPNTTPSAKKAQSLHNRSSSSISSMKRVADDAASATDSPSKKPPSVIKHKRFATPETDNASVAESSVTGTGTIRRTEAERIEYFKNQPDCANLEPHNVTCTRCNKVVQLGRKQTYTVRPWESHRRRCDQKVSAGAVFDDALSMRSDMRSDVGGSRTTVKQRQAILEDDPRAEKVQADQVLCRKCQKWIRLSTRTAYALNHWNVHQAACADAVESSRVAAAKRKVDLVNDSQAKDFGPRHVQCGLCSAKIKLVGEYDYALTNWELHKQTCPPPGPSSPSKAKAAAVKPARAPRSSASTATEATVVAADAAEAEAKTLSSRGPKRRLEDLQLEVDDPDARAPNRPRKETYVPVQKEPPSLLGWFLLPFKAFMAGFKEGISPETAP</sequence>
<dbReference type="Proteomes" id="UP001219525">
    <property type="component" value="Unassembled WGS sequence"/>
</dbReference>
<feature type="compositionally biased region" description="Low complexity" evidence="1">
    <location>
        <begin position="84"/>
        <end position="101"/>
    </location>
</feature>
<comment type="caution">
    <text evidence="2">The sequence shown here is derived from an EMBL/GenBank/DDBJ whole genome shotgun (WGS) entry which is preliminary data.</text>
</comment>